<evidence type="ECO:0000313" key="2">
    <source>
        <dbReference type="Proteomes" id="UP000298416"/>
    </source>
</evidence>
<sequence>MANMCFSSCQKMDTRWSPIRCEYGIAELASSDTKLDELNEFSENAEKKGTDETDFEVFKIAGSFSRFSSPPPDFHPLNSPTEVVVISTTTRYHHRLPMRYAHAILESWDSAVPNGREAVPDGREALVGGGTV</sequence>
<dbReference type="EMBL" id="PNBA02000006">
    <property type="protein sequence ID" value="KAG6419866.1"/>
    <property type="molecule type" value="Genomic_DNA"/>
</dbReference>
<dbReference type="Proteomes" id="UP000298416">
    <property type="component" value="Unassembled WGS sequence"/>
</dbReference>
<proteinExistence type="predicted"/>
<reference evidence="1" key="2">
    <citation type="submission" date="2020-08" db="EMBL/GenBank/DDBJ databases">
        <title>Plant Genome Project.</title>
        <authorList>
            <person name="Zhang R.-G."/>
        </authorList>
    </citation>
    <scope>NUCLEOTIDE SEQUENCE</scope>
    <source>
        <strain evidence="1">Huo1</strain>
        <tissue evidence="1">Leaf</tissue>
    </source>
</reference>
<keyword evidence="2" id="KW-1185">Reference proteome</keyword>
<accession>A0A8X8XYL8</accession>
<evidence type="ECO:0000313" key="1">
    <source>
        <dbReference type="EMBL" id="KAG6419866.1"/>
    </source>
</evidence>
<protein>
    <submittedName>
        <fullName evidence="1">Uncharacterized protein</fullName>
    </submittedName>
</protein>
<name>A0A8X8XYL8_SALSN</name>
<comment type="caution">
    <text evidence="1">The sequence shown here is derived from an EMBL/GenBank/DDBJ whole genome shotgun (WGS) entry which is preliminary data.</text>
</comment>
<organism evidence="1">
    <name type="scientific">Salvia splendens</name>
    <name type="common">Scarlet sage</name>
    <dbReference type="NCBI Taxonomy" id="180675"/>
    <lineage>
        <taxon>Eukaryota</taxon>
        <taxon>Viridiplantae</taxon>
        <taxon>Streptophyta</taxon>
        <taxon>Embryophyta</taxon>
        <taxon>Tracheophyta</taxon>
        <taxon>Spermatophyta</taxon>
        <taxon>Magnoliopsida</taxon>
        <taxon>eudicotyledons</taxon>
        <taxon>Gunneridae</taxon>
        <taxon>Pentapetalae</taxon>
        <taxon>asterids</taxon>
        <taxon>lamiids</taxon>
        <taxon>Lamiales</taxon>
        <taxon>Lamiaceae</taxon>
        <taxon>Nepetoideae</taxon>
        <taxon>Mentheae</taxon>
        <taxon>Salviinae</taxon>
        <taxon>Salvia</taxon>
        <taxon>Salvia subgen. Calosphace</taxon>
        <taxon>core Calosphace</taxon>
    </lineage>
</organism>
<gene>
    <name evidence="1" type="ORF">SASPL_116378</name>
</gene>
<reference evidence="1" key="1">
    <citation type="submission" date="2018-01" db="EMBL/GenBank/DDBJ databases">
        <authorList>
            <person name="Mao J.F."/>
        </authorList>
    </citation>
    <scope>NUCLEOTIDE SEQUENCE</scope>
    <source>
        <strain evidence="1">Huo1</strain>
        <tissue evidence="1">Leaf</tissue>
    </source>
</reference>
<dbReference type="AlphaFoldDB" id="A0A8X8XYL8"/>